<proteinExistence type="predicted"/>
<dbReference type="PROSITE" id="PS00092">
    <property type="entry name" value="N6_MTASE"/>
    <property type="match status" value="1"/>
</dbReference>
<gene>
    <name evidence="1" type="ORF">LCGC14_2751500</name>
</gene>
<dbReference type="SUPFAM" id="SSF53335">
    <property type="entry name" value="S-adenosyl-L-methionine-dependent methyltransferases"/>
    <property type="match status" value="1"/>
</dbReference>
<dbReference type="InterPro" id="IPR002052">
    <property type="entry name" value="DNA_methylase_N6_adenine_CS"/>
</dbReference>
<comment type="caution">
    <text evidence="1">The sequence shown here is derived from an EMBL/GenBank/DDBJ whole genome shotgun (WGS) entry which is preliminary data.</text>
</comment>
<dbReference type="GO" id="GO:0008168">
    <property type="term" value="F:methyltransferase activity"/>
    <property type="evidence" value="ECO:0007669"/>
    <property type="project" value="InterPro"/>
</dbReference>
<dbReference type="AlphaFoldDB" id="A0A0F8Z1S4"/>
<sequence>MTAPVRIGDATLYLGDCLEILPTLPKVDAVVTDPPYGIEGGRGGDARDFGKGAYAGAFPDTPEYIEGTVIPAVKFAIQMAERGAVTPGIRCLHIYPKAADIGCFYTPAAMTHGPWGFVV</sequence>
<reference evidence="1" key="1">
    <citation type="journal article" date="2015" name="Nature">
        <title>Complex archaea that bridge the gap between prokaryotes and eukaryotes.</title>
        <authorList>
            <person name="Spang A."/>
            <person name="Saw J.H."/>
            <person name="Jorgensen S.L."/>
            <person name="Zaremba-Niedzwiedzka K."/>
            <person name="Martijn J."/>
            <person name="Lind A.E."/>
            <person name="van Eijk R."/>
            <person name="Schleper C."/>
            <person name="Guy L."/>
            <person name="Ettema T.J."/>
        </authorList>
    </citation>
    <scope>NUCLEOTIDE SEQUENCE</scope>
</reference>
<evidence type="ECO:0008006" key="2">
    <source>
        <dbReference type="Google" id="ProtNLM"/>
    </source>
</evidence>
<feature type="non-terminal residue" evidence="1">
    <location>
        <position position="119"/>
    </location>
</feature>
<dbReference type="EMBL" id="LAZR01050318">
    <property type="protein sequence ID" value="KKK87613.1"/>
    <property type="molecule type" value="Genomic_DNA"/>
</dbReference>
<accession>A0A0F8Z1S4</accession>
<dbReference type="GO" id="GO:0032259">
    <property type="term" value="P:methylation"/>
    <property type="evidence" value="ECO:0007669"/>
    <property type="project" value="InterPro"/>
</dbReference>
<organism evidence="1">
    <name type="scientific">marine sediment metagenome</name>
    <dbReference type="NCBI Taxonomy" id="412755"/>
    <lineage>
        <taxon>unclassified sequences</taxon>
        <taxon>metagenomes</taxon>
        <taxon>ecological metagenomes</taxon>
    </lineage>
</organism>
<name>A0A0F8Z1S4_9ZZZZ</name>
<dbReference type="InterPro" id="IPR029063">
    <property type="entry name" value="SAM-dependent_MTases_sf"/>
</dbReference>
<evidence type="ECO:0000313" key="1">
    <source>
        <dbReference type="EMBL" id="KKK87613.1"/>
    </source>
</evidence>
<protein>
    <recommendedName>
        <fullName evidence="2">DNA methylase N-4/N-6 domain-containing protein</fullName>
    </recommendedName>
</protein>
<dbReference type="GO" id="GO:0003676">
    <property type="term" value="F:nucleic acid binding"/>
    <property type="evidence" value="ECO:0007669"/>
    <property type="project" value="InterPro"/>
</dbReference>
<dbReference type="Gene3D" id="3.40.50.150">
    <property type="entry name" value="Vaccinia Virus protein VP39"/>
    <property type="match status" value="1"/>
</dbReference>